<keyword evidence="2" id="KW-1185">Reference proteome</keyword>
<dbReference type="PATRIC" id="fig|299146.4.peg.4160"/>
<organism evidence="1 2">
    <name type="scientific">Micromonospora narathiwatensis</name>
    <dbReference type="NCBI Taxonomy" id="299146"/>
    <lineage>
        <taxon>Bacteria</taxon>
        <taxon>Bacillati</taxon>
        <taxon>Actinomycetota</taxon>
        <taxon>Actinomycetes</taxon>
        <taxon>Micromonosporales</taxon>
        <taxon>Micromonosporaceae</taxon>
        <taxon>Micromonospora</taxon>
    </lineage>
</organism>
<dbReference type="Proteomes" id="UP000198765">
    <property type="component" value="Chromosome I"/>
</dbReference>
<dbReference type="EMBL" id="LT594324">
    <property type="protein sequence ID" value="SBT51333.1"/>
    <property type="molecule type" value="Genomic_DNA"/>
</dbReference>
<name>A0A1A9A551_9ACTN</name>
<evidence type="ECO:0000313" key="2">
    <source>
        <dbReference type="Proteomes" id="UP000198765"/>
    </source>
</evidence>
<dbReference type="Gene3D" id="1.10.287.1060">
    <property type="entry name" value="ESAT-6-like"/>
    <property type="match status" value="1"/>
</dbReference>
<protein>
    <recommendedName>
        <fullName evidence="3">Excreted virulence factor EspC, type VII ESX diderm</fullName>
    </recommendedName>
</protein>
<proteinExistence type="predicted"/>
<dbReference type="AlphaFoldDB" id="A0A1A9A551"/>
<accession>A0A1A9A551</accession>
<dbReference type="OrthoDB" id="4247883at2"/>
<reference evidence="1 2" key="1">
    <citation type="submission" date="2016-06" db="EMBL/GenBank/DDBJ databases">
        <authorList>
            <person name="Kjaerup R.B."/>
            <person name="Dalgaard T.S."/>
            <person name="Juul-Madsen H.R."/>
        </authorList>
    </citation>
    <scope>NUCLEOTIDE SEQUENCE [LARGE SCALE GENOMIC DNA]</scope>
    <source>
        <strain evidence="1 2">DSM 45248</strain>
    </source>
</reference>
<evidence type="ECO:0000313" key="1">
    <source>
        <dbReference type="EMBL" id="SBT51333.1"/>
    </source>
</evidence>
<gene>
    <name evidence="1" type="ORF">GA0070621_4021</name>
</gene>
<dbReference type="RefSeq" id="WP_091198148.1">
    <property type="nucleotide sequence ID" value="NZ_LT594324.1"/>
</dbReference>
<sequence length="108" mass="11128">MTQPMHTEPEVLAGAAQTIAGVGVELESGLGALEATVTSENPWGADEPGSVFGAAYTEVLSHALEAYGSHVQLLLTAAEGLADWAQQVVDTDQQADQLFAALHGRLGA</sequence>
<evidence type="ECO:0008006" key="3">
    <source>
        <dbReference type="Google" id="ProtNLM"/>
    </source>
</evidence>